<evidence type="ECO:0000313" key="2">
    <source>
        <dbReference type="Proteomes" id="UP000000245"/>
    </source>
</evidence>
<dbReference type="Proteomes" id="UP000000245">
    <property type="component" value="Chromosome"/>
</dbReference>
<dbReference type="KEGG" id="acr:Acry_1176"/>
<dbReference type="AlphaFoldDB" id="A5FXQ6"/>
<dbReference type="EMBL" id="CP000697">
    <property type="protein sequence ID" value="ABQ30388.1"/>
    <property type="molecule type" value="Genomic_DNA"/>
</dbReference>
<sequence>MPRITIYVPDELKSRMDDVDRINWSNVAQDAIRQAIATHSIFKEPENMDNVIERLRLSKERFNSTNTKDGKDCGASWARGTAQYEDLLRISDAVHEGLDIDIGTLQRLIDPQDEMDSNDWKAFWEENAGNDVSDAFVKGFAEGATAVFDKVADKL</sequence>
<dbReference type="eggNOG" id="ENOG5034CE4">
    <property type="taxonomic scope" value="Bacteria"/>
</dbReference>
<accession>A5FXQ6</accession>
<protein>
    <submittedName>
        <fullName evidence="1">Uncharacterized protein</fullName>
    </submittedName>
</protein>
<organism evidence="1 2">
    <name type="scientific">Acidiphilium cryptum (strain JF-5)</name>
    <dbReference type="NCBI Taxonomy" id="349163"/>
    <lineage>
        <taxon>Bacteria</taxon>
        <taxon>Pseudomonadati</taxon>
        <taxon>Pseudomonadota</taxon>
        <taxon>Alphaproteobacteria</taxon>
        <taxon>Acetobacterales</taxon>
        <taxon>Acidocellaceae</taxon>
        <taxon>Acidiphilium</taxon>
    </lineage>
</organism>
<name>A5FXQ6_ACICJ</name>
<reference evidence="1 2" key="1">
    <citation type="submission" date="2007-05" db="EMBL/GenBank/DDBJ databases">
        <title>Complete sequence of chromosome of Acidiphilium cryptum JF-5.</title>
        <authorList>
            <consortium name="US DOE Joint Genome Institute"/>
            <person name="Copeland A."/>
            <person name="Lucas S."/>
            <person name="Lapidus A."/>
            <person name="Barry K."/>
            <person name="Detter J.C."/>
            <person name="Glavina del Rio T."/>
            <person name="Hammon N."/>
            <person name="Israni S."/>
            <person name="Dalin E."/>
            <person name="Tice H."/>
            <person name="Pitluck S."/>
            <person name="Sims D."/>
            <person name="Brettin T."/>
            <person name="Bruce D."/>
            <person name="Han C."/>
            <person name="Schmutz J."/>
            <person name="Larimer F."/>
            <person name="Land M."/>
            <person name="Hauser L."/>
            <person name="Kyrpides N."/>
            <person name="Kim E."/>
            <person name="Magnuson T."/>
            <person name="Richardson P."/>
        </authorList>
    </citation>
    <scope>NUCLEOTIDE SEQUENCE [LARGE SCALE GENOMIC DNA]</scope>
    <source>
        <strain evidence="1 2">JF-5</strain>
    </source>
</reference>
<evidence type="ECO:0000313" key="1">
    <source>
        <dbReference type="EMBL" id="ABQ30388.1"/>
    </source>
</evidence>
<gene>
    <name evidence="1" type="ordered locus">Acry_1176</name>
</gene>
<dbReference type="HOGENOM" id="CLU_150602_0_0_5"/>
<proteinExistence type="predicted"/>
<keyword evidence="2" id="KW-1185">Reference proteome</keyword>